<keyword evidence="2" id="KW-0812">Transmembrane</keyword>
<evidence type="ECO:0000256" key="1">
    <source>
        <dbReference type="SAM" id="MobiDB-lite"/>
    </source>
</evidence>
<dbReference type="EMBL" id="JAFBMS010000018">
    <property type="protein sequence ID" value="KAG9345354.1"/>
    <property type="molecule type" value="Genomic_DNA"/>
</dbReference>
<dbReference type="GO" id="GO:0005765">
    <property type="term" value="C:lysosomal membrane"/>
    <property type="evidence" value="ECO:0007669"/>
    <property type="project" value="TreeGrafter"/>
</dbReference>
<feature type="region of interest" description="Disordered" evidence="1">
    <location>
        <begin position="1"/>
        <end position="176"/>
    </location>
</feature>
<dbReference type="SUPFAM" id="SSF161084">
    <property type="entry name" value="MAPEG domain-like"/>
    <property type="match status" value="1"/>
</dbReference>
<protein>
    <recommendedName>
        <fullName evidence="5">Transmembrane protein 79</fullName>
    </recommendedName>
</protein>
<gene>
    <name evidence="3" type="ORF">JZ751_009901</name>
</gene>
<comment type="caution">
    <text evidence="3">The sequence shown here is derived from an EMBL/GenBank/DDBJ whole genome shotgun (WGS) entry which is preliminary data.</text>
</comment>
<feature type="compositionally biased region" description="Basic and acidic residues" evidence="1">
    <location>
        <begin position="137"/>
        <end position="176"/>
    </location>
</feature>
<feature type="transmembrane region" description="Helical" evidence="2">
    <location>
        <begin position="264"/>
        <end position="288"/>
    </location>
</feature>
<accession>A0A8T2NYX6</accession>
<dbReference type="Proteomes" id="UP000824540">
    <property type="component" value="Unassembled WGS sequence"/>
</dbReference>
<dbReference type="PANTHER" id="PTHR31004:SF1">
    <property type="entry name" value="TRANSMEMBRANE PROTEIN 79"/>
    <property type="match status" value="1"/>
</dbReference>
<keyword evidence="2" id="KW-0472">Membrane</keyword>
<dbReference type="GO" id="GO:0032588">
    <property type="term" value="C:trans-Golgi network membrane"/>
    <property type="evidence" value="ECO:0007669"/>
    <property type="project" value="TreeGrafter"/>
</dbReference>
<reference evidence="3" key="1">
    <citation type="thesis" date="2021" institute="BYU ScholarsArchive" country="Provo, UT, USA">
        <title>Applications of and Algorithms for Genome Assembly and Genomic Analyses with an Emphasis on Marine Teleosts.</title>
        <authorList>
            <person name="Pickett B.D."/>
        </authorList>
    </citation>
    <scope>NUCLEOTIDE SEQUENCE</scope>
    <source>
        <strain evidence="3">HI-2016</strain>
    </source>
</reference>
<keyword evidence="4" id="KW-1185">Reference proteome</keyword>
<dbReference type="AlphaFoldDB" id="A0A8T2NYX6"/>
<proteinExistence type="predicted"/>
<dbReference type="OrthoDB" id="8887147at2759"/>
<feature type="transmembrane region" description="Helical" evidence="2">
    <location>
        <begin position="409"/>
        <end position="430"/>
    </location>
</feature>
<feature type="transmembrane region" description="Helical" evidence="2">
    <location>
        <begin position="355"/>
        <end position="372"/>
    </location>
</feature>
<evidence type="ECO:0000313" key="4">
    <source>
        <dbReference type="Proteomes" id="UP000824540"/>
    </source>
</evidence>
<organism evidence="3 4">
    <name type="scientific">Albula glossodonta</name>
    <name type="common">roundjaw bonefish</name>
    <dbReference type="NCBI Taxonomy" id="121402"/>
    <lineage>
        <taxon>Eukaryota</taxon>
        <taxon>Metazoa</taxon>
        <taxon>Chordata</taxon>
        <taxon>Craniata</taxon>
        <taxon>Vertebrata</taxon>
        <taxon>Euteleostomi</taxon>
        <taxon>Actinopterygii</taxon>
        <taxon>Neopterygii</taxon>
        <taxon>Teleostei</taxon>
        <taxon>Albuliformes</taxon>
        <taxon>Albulidae</taxon>
        <taxon>Albula</taxon>
    </lineage>
</organism>
<feature type="compositionally biased region" description="Acidic residues" evidence="1">
    <location>
        <begin position="49"/>
        <end position="72"/>
    </location>
</feature>
<feature type="transmembrane region" description="Helical" evidence="2">
    <location>
        <begin position="379"/>
        <end position="397"/>
    </location>
</feature>
<keyword evidence="2" id="KW-1133">Transmembrane helix</keyword>
<feature type="compositionally biased region" description="Basic and acidic residues" evidence="1">
    <location>
        <begin position="31"/>
        <end position="48"/>
    </location>
</feature>
<evidence type="ECO:0000313" key="3">
    <source>
        <dbReference type="EMBL" id="KAG9345354.1"/>
    </source>
</evidence>
<dbReference type="PANTHER" id="PTHR31004">
    <property type="entry name" value="TRANSMEMBRANE PROTEIN 79"/>
    <property type="match status" value="1"/>
</dbReference>
<name>A0A8T2NYX6_9TELE</name>
<sequence>MPEILSPDMEPDSGKDTAVSGATAEPQMPGKLEKELEKEVETDDRVKEEEEEEEEREDNEGEEEKEEDEEEAVSSARLEPSTLQWRDNKEWDKANMTGSAVADEGEEEEGGRGGAAARAEETKGGSVESMCSSARGQESRTESERELEKRGRESVEGLMDMEKERNTGMKEAKKSKPLEIEVEEEDGMVNSMPAKAAQVFSPSVRIVRSNRPESPTESRQLWMEDSERAAFLGPQETHADGYYDWPREKPKCGCCNVDRDALKVGVSVFTAALIFPLLVWGGYAFLPFDAPLLNSAALRLIYTLRCSVFATVPIILGVFVLGVSRLRFFSVKPLCEGEAEEREVSVHRQYISDSISLFLLYFLQLGVMATYLSQELLKLVPLLTIIFAFGRLIYWLSVAMGSSVRGVGFGFSFLPTLAMLGANLYFIFMFDAGGSIFAMEDLSTPEPPPAPKQRFWG</sequence>
<feature type="transmembrane region" description="Helical" evidence="2">
    <location>
        <begin position="300"/>
        <end position="323"/>
    </location>
</feature>
<evidence type="ECO:0000256" key="2">
    <source>
        <dbReference type="SAM" id="Phobius"/>
    </source>
</evidence>
<dbReference type="InterPro" id="IPR023352">
    <property type="entry name" value="MAPEG-like_dom_sf"/>
</dbReference>
<evidence type="ECO:0008006" key="5">
    <source>
        <dbReference type="Google" id="ProtNLM"/>
    </source>
</evidence>
<dbReference type="GO" id="GO:0045055">
    <property type="term" value="P:regulated exocytosis"/>
    <property type="evidence" value="ECO:0007669"/>
    <property type="project" value="TreeGrafter"/>
</dbReference>